<dbReference type="AlphaFoldDB" id="A0A433TXJ0"/>
<reference evidence="11 12" key="1">
    <citation type="submission" date="2019-01" db="EMBL/GenBank/DDBJ databases">
        <title>A draft genome assembly of the solar-powered sea slug Elysia chlorotica.</title>
        <authorList>
            <person name="Cai H."/>
            <person name="Li Q."/>
            <person name="Fang X."/>
            <person name="Li J."/>
            <person name="Curtis N.E."/>
            <person name="Altenburger A."/>
            <person name="Shibata T."/>
            <person name="Feng M."/>
            <person name="Maeda T."/>
            <person name="Schwartz J.A."/>
            <person name="Shigenobu S."/>
            <person name="Lundholm N."/>
            <person name="Nishiyama T."/>
            <person name="Yang H."/>
            <person name="Hasebe M."/>
            <person name="Li S."/>
            <person name="Pierce S.K."/>
            <person name="Wang J."/>
        </authorList>
    </citation>
    <scope>NUCLEOTIDE SEQUENCE [LARGE SCALE GENOMIC DNA]</scope>
    <source>
        <strain evidence="11">EC2010</strain>
        <tissue evidence="11">Whole organism of an adult</tissue>
    </source>
</reference>
<evidence type="ECO:0000256" key="6">
    <source>
        <dbReference type="ARBA" id="ARBA00036820"/>
    </source>
</evidence>
<dbReference type="EMBL" id="RQTK01000142">
    <property type="protein sequence ID" value="RUS86309.1"/>
    <property type="molecule type" value="Genomic_DNA"/>
</dbReference>
<comment type="subcellular location">
    <subcellularLocation>
        <location evidence="1">Cytoplasm</location>
    </subcellularLocation>
</comment>
<dbReference type="GO" id="GO:0047992">
    <property type="term" value="F:hydroxylysine kinase activity"/>
    <property type="evidence" value="ECO:0007669"/>
    <property type="project" value="UniProtKB-EC"/>
</dbReference>
<accession>A0A433TXJ0</accession>
<comment type="similarity">
    <text evidence="2">Belongs to the aminoglycoside phosphotransferase family.</text>
</comment>
<evidence type="ECO:0000256" key="7">
    <source>
        <dbReference type="ARBA" id="ARBA00037368"/>
    </source>
</evidence>
<dbReference type="Gene3D" id="3.90.1200.10">
    <property type="match status" value="1"/>
</dbReference>
<comment type="catalytic activity">
    <reaction evidence="6">
        <text>(5R)-5-hydroxy-L-lysine + GTP = (5R)-5-phosphooxy-L-lysine + GDP + H(+)</text>
        <dbReference type="Rhea" id="RHEA:19049"/>
        <dbReference type="ChEBI" id="CHEBI:15378"/>
        <dbReference type="ChEBI" id="CHEBI:37565"/>
        <dbReference type="ChEBI" id="CHEBI:57882"/>
        <dbReference type="ChEBI" id="CHEBI:58189"/>
        <dbReference type="ChEBI" id="CHEBI:58357"/>
        <dbReference type="EC" id="2.7.1.81"/>
    </reaction>
</comment>
<evidence type="ECO:0000256" key="4">
    <source>
        <dbReference type="ARBA" id="ARBA00022679"/>
    </source>
</evidence>
<dbReference type="PANTHER" id="PTHR21064:SF1">
    <property type="entry name" value="HYDROXYLYSINE KINASE"/>
    <property type="match status" value="1"/>
</dbReference>
<name>A0A433TXJ0_ELYCH</name>
<dbReference type="SUPFAM" id="SSF56112">
    <property type="entry name" value="Protein kinase-like (PK-like)"/>
    <property type="match status" value="1"/>
</dbReference>
<gene>
    <name evidence="11" type="ORF">EGW08_005894</name>
</gene>
<evidence type="ECO:0000256" key="3">
    <source>
        <dbReference type="ARBA" id="ARBA00022490"/>
    </source>
</evidence>
<evidence type="ECO:0000259" key="10">
    <source>
        <dbReference type="Pfam" id="PF01636"/>
    </source>
</evidence>
<dbReference type="EC" id="2.7.1.81" evidence="8"/>
<proteinExistence type="inferred from homology"/>
<evidence type="ECO:0000256" key="2">
    <source>
        <dbReference type="ARBA" id="ARBA00006219"/>
    </source>
</evidence>
<evidence type="ECO:0000256" key="9">
    <source>
        <dbReference type="ARBA" id="ARBA00040505"/>
    </source>
</evidence>
<keyword evidence="12" id="KW-1185">Reference proteome</keyword>
<comment type="caution">
    <text evidence="11">The sequence shown here is derived from an EMBL/GenBank/DDBJ whole genome shotgun (WGS) entry which is preliminary data.</text>
</comment>
<keyword evidence="4" id="KW-0808">Transferase</keyword>
<keyword evidence="3" id="KW-0963">Cytoplasm</keyword>
<dbReference type="Pfam" id="PF01636">
    <property type="entry name" value="APH"/>
    <property type="match status" value="1"/>
</dbReference>
<evidence type="ECO:0000256" key="8">
    <source>
        <dbReference type="ARBA" id="ARBA00038873"/>
    </source>
</evidence>
<feature type="domain" description="Aminoglycoside phosphotransferase" evidence="10">
    <location>
        <begin position="53"/>
        <end position="115"/>
    </location>
</feature>
<evidence type="ECO:0000256" key="5">
    <source>
        <dbReference type="ARBA" id="ARBA00022777"/>
    </source>
</evidence>
<evidence type="ECO:0000313" key="11">
    <source>
        <dbReference type="EMBL" id="RUS86309.1"/>
    </source>
</evidence>
<evidence type="ECO:0000313" key="12">
    <source>
        <dbReference type="Proteomes" id="UP000271974"/>
    </source>
</evidence>
<dbReference type="FunFam" id="3.90.1200.10:FF:000007">
    <property type="entry name" value="hydroxylysine kinase isoform X1"/>
    <property type="match status" value="1"/>
</dbReference>
<dbReference type="InterPro" id="IPR050249">
    <property type="entry name" value="Pseudomonas-type_ThrB"/>
</dbReference>
<sequence length="210" mass="24140">MQNFMVPFYETFDHTWSLGQLPKVSEVLFVVKDEKIKQICKDVISSFETQVLQKRNTFRKALIHGDLNEHNLLIDTDSSSNSGFRISGLLDFQDSTLSYPLYDIAICICYMLMTGKSEVPQEDLPGYMLAGYNSIVELPPAEKPALRACIAGRMVMSLVYGAYTYHLDPTNEYVLDTAKFGWKALTQFWEADPEKLLDRWDEIIQKYHSK</sequence>
<evidence type="ECO:0000256" key="1">
    <source>
        <dbReference type="ARBA" id="ARBA00004496"/>
    </source>
</evidence>
<comment type="function">
    <text evidence="7">Catalyzes the GTP-dependent phosphorylation of 5-hydroxy-L-lysine.</text>
</comment>
<dbReference type="PANTHER" id="PTHR21064">
    <property type="entry name" value="AMINOGLYCOSIDE PHOSPHOTRANSFERASE DOMAIN-CONTAINING PROTEIN-RELATED"/>
    <property type="match status" value="1"/>
</dbReference>
<protein>
    <recommendedName>
        <fullName evidence="9">Hydroxylysine kinase</fullName>
        <ecNumber evidence="8">2.7.1.81</ecNumber>
    </recommendedName>
</protein>
<dbReference type="GO" id="GO:0005737">
    <property type="term" value="C:cytoplasm"/>
    <property type="evidence" value="ECO:0007669"/>
    <property type="project" value="UniProtKB-SubCell"/>
</dbReference>
<dbReference type="STRING" id="188477.A0A433TXJ0"/>
<keyword evidence="5" id="KW-0418">Kinase</keyword>
<dbReference type="Proteomes" id="UP000271974">
    <property type="component" value="Unassembled WGS sequence"/>
</dbReference>
<organism evidence="11 12">
    <name type="scientific">Elysia chlorotica</name>
    <name type="common">Eastern emerald elysia</name>
    <name type="synonym">Sea slug</name>
    <dbReference type="NCBI Taxonomy" id="188477"/>
    <lineage>
        <taxon>Eukaryota</taxon>
        <taxon>Metazoa</taxon>
        <taxon>Spiralia</taxon>
        <taxon>Lophotrochozoa</taxon>
        <taxon>Mollusca</taxon>
        <taxon>Gastropoda</taxon>
        <taxon>Heterobranchia</taxon>
        <taxon>Euthyneura</taxon>
        <taxon>Panpulmonata</taxon>
        <taxon>Sacoglossa</taxon>
        <taxon>Placobranchoidea</taxon>
        <taxon>Plakobranchidae</taxon>
        <taxon>Elysia</taxon>
    </lineage>
</organism>
<dbReference type="OrthoDB" id="9973935at2759"/>
<dbReference type="InterPro" id="IPR002575">
    <property type="entry name" value="Aminoglycoside_PTrfase"/>
</dbReference>
<dbReference type="InterPro" id="IPR011009">
    <property type="entry name" value="Kinase-like_dom_sf"/>
</dbReference>